<proteinExistence type="inferred from homology"/>
<dbReference type="PANTHER" id="PTHR46321:SF1">
    <property type="entry name" value="KIF-BINDING PROTEIN"/>
    <property type="match status" value="1"/>
</dbReference>
<comment type="similarity">
    <text evidence="2">Belongs to the KIF-binding protein family.</text>
</comment>
<dbReference type="SUPFAM" id="SSF48452">
    <property type="entry name" value="TPR-like"/>
    <property type="match status" value="1"/>
</dbReference>
<dbReference type="GO" id="GO:0005856">
    <property type="term" value="C:cytoskeleton"/>
    <property type="evidence" value="ECO:0007669"/>
    <property type="project" value="UniProtKB-SubCell"/>
</dbReference>
<dbReference type="InterPro" id="IPR022083">
    <property type="entry name" value="KBP"/>
</dbReference>
<reference evidence="7 8" key="1">
    <citation type="journal article" date="2021" name="J. Hered.">
        <title>A chromosome-level genome assembly of the parasitoid wasp, Cotesia glomerata (Hymenoptera: Braconidae).</title>
        <authorList>
            <person name="Pinto B.J."/>
            <person name="Weis J.J."/>
            <person name="Gamble T."/>
            <person name="Ode P.J."/>
            <person name="Paul R."/>
            <person name="Zaspel J.M."/>
        </authorList>
    </citation>
    <scope>NUCLEOTIDE SEQUENCE [LARGE SCALE GENOMIC DNA]</scope>
    <source>
        <strain evidence="7">CgM1</strain>
    </source>
</reference>
<gene>
    <name evidence="7" type="ORF">KQX54_021828</name>
</gene>
<comment type="caution">
    <text evidence="7">The sequence shown here is derived from an EMBL/GenBank/DDBJ whole genome shotgun (WGS) entry which is preliminary data.</text>
</comment>
<keyword evidence="4" id="KW-0963">Cytoplasm</keyword>
<evidence type="ECO:0000313" key="7">
    <source>
        <dbReference type="EMBL" id="KAH0569120.1"/>
    </source>
</evidence>
<comment type="subcellular location">
    <subcellularLocation>
        <location evidence="1">Cytoplasm</location>
        <location evidence="1">Cytoskeleton</location>
    </subcellularLocation>
</comment>
<organism evidence="7 8">
    <name type="scientific">Cotesia glomerata</name>
    <name type="common">Lepidopteran parasitic wasp</name>
    <name type="synonym">Apanteles glomeratus</name>
    <dbReference type="NCBI Taxonomy" id="32391"/>
    <lineage>
        <taxon>Eukaryota</taxon>
        <taxon>Metazoa</taxon>
        <taxon>Ecdysozoa</taxon>
        <taxon>Arthropoda</taxon>
        <taxon>Hexapoda</taxon>
        <taxon>Insecta</taxon>
        <taxon>Pterygota</taxon>
        <taxon>Neoptera</taxon>
        <taxon>Endopterygota</taxon>
        <taxon>Hymenoptera</taxon>
        <taxon>Apocrita</taxon>
        <taxon>Ichneumonoidea</taxon>
        <taxon>Braconidae</taxon>
        <taxon>Microgastrinae</taxon>
        <taxon>Cotesia</taxon>
    </lineage>
</organism>
<dbReference type="PANTHER" id="PTHR46321">
    <property type="entry name" value="KIF1-BINDING PROTEIN"/>
    <property type="match status" value="1"/>
</dbReference>
<evidence type="ECO:0000256" key="6">
    <source>
        <dbReference type="SAM" id="Coils"/>
    </source>
</evidence>
<dbReference type="AlphaFoldDB" id="A0AAV7J7R2"/>
<dbReference type="Gene3D" id="1.25.40.10">
    <property type="entry name" value="Tetratricopeptide repeat domain"/>
    <property type="match status" value="1"/>
</dbReference>
<accession>A0AAV7J7R2</accession>
<keyword evidence="6" id="KW-0175">Coiled coil</keyword>
<evidence type="ECO:0000256" key="2">
    <source>
        <dbReference type="ARBA" id="ARBA00010305"/>
    </source>
</evidence>
<evidence type="ECO:0000256" key="3">
    <source>
        <dbReference type="ARBA" id="ARBA00016840"/>
    </source>
</evidence>
<dbReference type="Pfam" id="PF12309">
    <property type="entry name" value="KBP_C"/>
    <property type="match status" value="1"/>
</dbReference>
<dbReference type="GO" id="GO:0000226">
    <property type="term" value="P:microtubule cytoskeleton organization"/>
    <property type="evidence" value="ECO:0007669"/>
    <property type="project" value="TreeGrafter"/>
</dbReference>
<sequence>MVSVNKEIVDELREKYLKVRKLLDEPQDDHPEGPDCKTKNKAVGILREMQMKLENVINNSADQNIEVIGMLSIVWLNIGIILIDNEELKEAEDNLMRSVEILKGHELESECILPSLSTFNQLGIIWFQWGEYEKSKAFVEKSEKVYQDFKSIQPAREPRGMSDLFGIDNSEEPTPKNVLEKLHTLTLYYIAQIYGICKDHQRAAFYCHMTLQRQLELDDLDYIDWALNAATLSQFFMERKHFSQARHHLAAASHILKIYENSLIDDVGENANEEIKAAKWEQFRHRSADVARCWAKYGILLMSMSRDRLIERADNVDDEKEPKEDNKAEDAVDIETLESMKFTKLEVPIQSIAEQVTDQYLLDFNDAKKIFLNVQQWLDQAKKFYALETHASDYVYIMQDMSQAYKYLTFFEEDEDRQAKMHKRRIDILEHVIKELNPRYYQSECRQLWIELGETYSAILDIKLDKLRASDDRPTPHVLTKINHLSRSAIKYYQTFLDSLKESESSAPLKEFPEELVRPALFAYFHLGTLYNKLITPDKNAQIENIMNSINAYNFFVEYCNSHPDAAEFMKVELNVCKDLANLLPLKLNKLKQTMSEP</sequence>
<dbReference type="GO" id="GO:1990535">
    <property type="term" value="P:neuron projection maintenance"/>
    <property type="evidence" value="ECO:0007669"/>
    <property type="project" value="TreeGrafter"/>
</dbReference>
<protein>
    <recommendedName>
        <fullName evidence="3">KIF-binding protein</fullName>
    </recommendedName>
</protein>
<dbReference type="EMBL" id="JAHXZJ010000001">
    <property type="protein sequence ID" value="KAH0569120.1"/>
    <property type="molecule type" value="Genomic_DNA"/>
</dbReference>
<evidence type="ECO:0000256" key="5">
    <source>
        <dbReference type="ARBA" id="ARBA00023212"/>
    </source>
</evidence>
<dbReference type="InterPro" id="IPR019734">
    <property type="entry name" value="TPR_rpt"/>
</dbReference>
<feature type="coiled-coil region" evidence="6">
    <location>
        <begin position="46"/>
        <end position="108"/>
    </location>
</feature>
<dbReference type="SMART" id="SM00028">
    <property type="entry name" value="TPR"/>
    <property type="match status" value="3"/>
</dbReference>
<evidence type="ECO:0000313" key="8">
    <source>
        <dbReference type="Proteomes" id="UP000826195"/>
    </source>
</evidence>
<keyword evidence="8" id="KW-1185">Reference proteome</keyword>
<evidence type="ECO:0000256" key="4">
    <source>
        <dbReference type="ARBA" id="ARBA00022490"/>
    </source>
</evidence>
<name>A0AAV7J7R2_COTGL</name>
<dbReference type="InterPro" id="IPR011990">
    <property type="entry name" value="TPR-like_helical_dom_sf"/>
</dbReference>
<keyword evidence="5" id="KW-0206">Cytoskeleton</keyword>
<evidence type="ECO:0000256" key="1">
    <source>
        <dbReference type="ARBA" id="ARBA00004245"/>
    </source>
</evidence>
<dbReference type="GO" id="GO:0021952">
    <property type="term" value="P:central nervous system projection neuron axonogenesis"/>
    <property type="evidence" value="ECO:0007669"/>
    <property type="project" value="TreeGrafter"/>
</dbReference>
<dbReference type="Proteomes" id="UP000826195">
    <property type="component" value="Unassembled WGS sequence"/>
</dbReference>